<feature type="transmembrane region" description="Helical" evidence="7">
    <location>
        <begin position="203"/>
        <end position="223"/>
    </location>
</feature>
<feature type="transmembrane region" description="Helical" evidence="7">
    <location>
        <begin position="82"/>
        <end position="99"/>
    </location>
</feature>
<keyword evidence="2" id="KW-0813">Transport</keyword>
<keyword evidence="10" id="KW-1185">Reference proteome</keyword>
<feature type="transmembrane region" description="Helical" evidence="7">
    <location>
        <begin position="310"/>
        <end position="331"/>
    </location>
</feature>
<dbReference type="AlphaFoldDB" id="A0A543NND4"/>
<evidence type="ECO:0000313" key="10">
    <source>
        <dbReference type="Proteomes" id="UP000317422"/>
    </source>
</evidence>
<dbReference type="Proteomes" id="UP000317422">
    <property type="component" value="Unassembled WGS sequence"/>
</dbReference>
<dbReference type="InterPro" id="IPR036259">
    <property type="entry name" value="MFS_trans_sf"/>
</dbReference>
<dbReference type="EMBL" id="VFQC01000001">
    <property type="protein sequence ID" value="TQN33342.1"/>
    <property type="molecule type" value="Genomic_DNA"/>
</dbReference>
<evidence type="ECO:0000256" key="4">
    <source>
        <dbReference type="ARBA" id="ARBA00022692"/>
    </source>
</evidence>
<keyword evidence="6 7" id="KW-0472">Membrane</keyword>
<keyword evidence="4 7" id="KW-0812">Transmembrane</keyword>
<dbReference type="SUPFAM" id="SSF103473">
    <property type="entry name" value="MFS general substrate transporter"/>
    <property type="match status" value="1"/>
</dbReference>
<evidence type="ECO:0000313" key="9">
    <source>
        <dbReference type="EMBL" id="TQN33342.1"/>
    </source>
</evidence>
<dbReference type="PROSITE" id="PS50850">
    <property type="entry name" value="MFS"/>
    <property type="match status" value="1"/>
</dbReference>
<dbReference type="GO" id="GO:0022857">
    <property type="term" value="F:transmembrane transporter activity"/>
    <property type="evidence" value="ECO:0007669"/>
    <property type="project" value="InterPro"/>
</dbReference>
<feature type="domain" description="Major facilitator superfamily (MFS) profile" evidence="8">
    <location>
        <begin position="16"/>
        <end position="508"/>
    </location>
</feature>
<accession>A0A543NND4</accession>
<dbReference type="GO" id="GO:0005886">
    <property type="term" value="C:plasma membrane"/>
    <property type="evidence" value="ECO:0007669"/>
    <property type="project" value="UniProtKB-SubCell"/>
</dbReference>
<proteinExistence type="predicted"/>
<evidence type="ECO:0000256" key="3">
    <source>
        <dbReference type="ARBA" id="ARBA00022475"/>
    </source>
</evidence>
<feature type="transmembrane region" description="Helical" evidence="7">
    <location>
        <begin position="485"/>
        <end position="504"/>
    </location>
</feature>
<dbReference type="CDD" id="cd17321">
    <property type="entry name" value="MFS_MMR_MDR_like"/>
    <property type="match status" value="1"/>
</dbReference>
<keyword evidence="5 7" id="KW-1133">Transmembrane helix</keyword>
<dbReference type="Gene3D" id="1.20.1250.20">
    <property type="entry name" value="MFS general substrate transporter like domains"/>
    <property type="match status" value="1"/>
</dbReference>
<feature type="transmembrane region" description="Helical" evidence="7">
    <location>
        <begin position="105"/>
        <end position="128"/>
    </location>
</feature>
<evidence type="ECO:0000256" key="5">
    <source>
        <dbReference type="ARBA" id="ARBA00022989"/>
    </source>
</evidence>
<feature type="transmembrane region" description="Helical" evidence="7">
    <location>
        <begin position="167"/>
        <end position="191"/>
    </location>
</feature>
<protein>
    <submittedName>
        <fullName evidence="9">DHA2 family multidrug resistance protein-like MFS transporter</fullName>
    </submittedName>
</protein>
<dbReference type="Pfam" id="PF07690">
    <property type="entry name" value="MFS_1"/>
    <property type="match status" value="1"/>
</dbReference>
<evidence type="ECO:0000256" key="1">
    <source>
        <dbReference type="ARBA" id="ARBA00004651"/>
    </source>
</evidence>
<dbReference type="RefSeq" id="WP_141924717.1">
    <property type="nucleotide sequence ID" value="NZ_VFQC01000001.1"/>
</dbReference>
<evidence type="ECO:0000256" key="6">
    <source>
        <dbReference type="ARBA" id="ARBA00023136"/>
    </source>
</evidence>
<organism evidence="9 10">
    <name type="scientific">Haloactinospora alba</name>
    <dbReference type="NCBI Taxonomy" id="405555"/>
    <lineage>
        <taxon>Bacteria</taxon>
        <taxon>Bacillati</taxon>
        <taxon>Actinomycetota</taxon>
        <taxon>Actinomycetes</taxon>
        <taxon>Streptosporangiales</taxon>
        <taxon>Nocardiopsidaceae</taxon>
        <taxon>Haloactinospora</taxon>
    </lineage>
</organism>
<name>A0A543NND4_9ACTN</name>
<evidence type="ECO:0000259" key="8">
    <source>
        <dbReference type="PROSITE" id="PS50850"/>
    </source>
</evidence>
<dbReference type="PANTHER" id="PTHR42718:SF47">
    <property type="entry name" value="METHYL VIOLOGEN RESISTANCE PROTEIN SMVA"/>
    <property type="match status" value="1"/>
</dbReference>
<sequence>MTSDTAQRATWRAWLGLAILTLPLLMAATDMTVLFLALPSIAADLTPGSTQLLWILHAGEFLTVGFALTMGRVAQRIGPRRLLVIGGSAYGLASLAAAHSPTPEILIAMRGLLGVAAATLLPSVMALLRGMFPVARQFSVAVAVTMSSFSAGMALGPPLGGFLLENFWWGSVFLVNVPVAALLLAGAPLLPSPRGDGAGRVDITSVLLSLGAIISVIFGLQEIADKQTSATGEPLWPYLLAVVVGLGFLVAFVRRQLRLADPLLDLRTFAAPAFTISLLAMLLMLLGMGGTDMLLAQYLQTVIGLSPGRAGLLLLAPALASAVGGMLAPVLNRWTRPAFTMAGGLLTAAGGAAVMVLLEGRAGAVALVAVAAVIALALGPLFTLSTNLVVGTAPKHQAGSAAALGDVSGGFGNALSLAFLGSLSAVVYRSALEGSVPAEASESAAEAARESIGGATAVAGNLPGEAGAELLEAARSAFGLGLQSAYGFGAVLLTLVAVLVAWLLRHASIDTADGEESPTEAVPDETAREPV</sequence>
<dbReference type="InterPro" id="IPR011701">
    <property type="entry name" value="MFS"/>
</dbReference>
<evidence type="ECO:0000256" key="7">
    <source>
        <dbReference type="SAM" id="Phobius"/>
    </source>
</evidence>
<comment type="caution">
    <text evidence="9">The sequence shown here is derived from an EMBL/GenBank/DDBJ whole genome shotgun (WGS) entry which is preliminary data.</text>
</comment>
<dbReference type="InterPro" id="IPR020846">
    <property type="entry name" value="MFS_dom"/>
</dbReference>
<feature type="transmembrane region" description="Helical" evidence="7">
    <location>
        <begin position="140"/>
        <end position="161"/>
    </location>
</feature>
<keyword evidence="3" id="KW-1003">Cell membrane</keyword>
<feature type="transmembrane region" description="Helical" evidence="7">
    <location>
        <begin position="338"/>
        <end position="358"/>
    </location>
</feature>
<gene>
    <name evidence="9" type="ORF">FHX37_3357</name>
</gene>
<feature type="transmembrane region" description="Helical" evidence="7">
    <location>
        <begin position="364"/>
        <end position="390"/>
    </location>
</feature>
<reference evidence="9 10" key="1">
    <citation type="submission" date="2019-06" db="EMBL/GenBank/DDBJ databases">
        <title>Sequencing the genomes of 1000 actinobacteria strains.</title>
        <authorList>
            <person name="Klenk H.-P."/>
        </authorList>
    </citation>
    <scope>NUCLEOTIDE SEQUENCE [LARGE SCALE GENOMIC DNA]</scope>
    <source>
        <strain evidence="9 10">DSM 45015</strain>
    </source>
</reference>
<comment type="subcellular location">
    <subcellularLocation>
        <location evidence="1">Cell membrane</location>
        <topology evidence="1">Multi-pass membrane protein</topology>
    </subcellularLocation>
</comment>
<feature type="transmembrane region" description="Helical" evidence="7">
    <location>
        <begin position="235"/>
        <end position="254"/>
    </location>
</feature>
<feature type="transmembrane region" description="Helical" evidence="7">
    <location>
        <begin position="52"/>
        <end position="70"/>
    </location>
</feature>
<dbReference type="PANTHER" id="PTHR42718">
    <property type="entry name" value="MAJOR FACILITATOR SUPERFAMILY MULTIDRUG TRANSPORTER MFSC"/>
    <property type="match status" value="1"/>
</dbReference>
<feature type="transmembrane region" description="Helical" evidence="7">
    <location>
        <begin position="266"/>
        <end position="290"/>
    </location>
</feature>
<evidence type="ECO:0000256" key="2">
    <source>
        <dbReference type="ARBA" id="ARBA00022448"/>
    </source>
</evidence>
<dbReference type="OrthoDB" id="3218509at2"/>